<sequence>MMLMLLPAFLSGLASRVCGANSVEARVDTPFSCVGRPYGFYADTTHGCRIFHICNPQVVNGVTIPNKFSYYCPEEKVFDQLHFACVPPNATSREACQQAELHYGINEAFTLREAVLASRAAEGAFSCDPLREGPYADVRSGCRSYYVCARVAGAATAFRISCPIPTVFDQRTLECIYPDLATPCEDSQKYYKVSTAPGTKTMGKPTPVVNLSPRGDLYLPEMPESSVYHCPVGNKLLSSEVVMAGLGLNNVMALHAPTASNGRPVQKPPSSNFSCDGRQYGYYADVELGCVYFHVCSVRAGSQGQREFERHTFRCEDDTVFDQEQFECRYRDEALPCERAEDYYGDNSLWNK</sequence>
<feature type="domain" description="Chitin-binding type-2" evidence="2">
    <location>
        <begin position="272"/>
        <end position="339"/>
    </location>
</feature>
<dbReference type="Gene3D" id="2.170.140.10">
    <property type="entry name" value="Chitin binding domain"/>
    <property type="match status" value="1"/>
</dbReference>
<name>A0AAQ4FI24_AMBAM</name>
<accession>A0AAQ4FI24</accession>
<evidence type="ECO:0000259" key="2">
    <source>
        <dbReference type="PROSITE" id="PS50940"/>
    </source>
</evidence>
<organism evidence="3 4">
    <name type="scientific">Amblyomma americanum</name>
    <name type="common">Lone star tick</name>
    <dbReference type="NCBI Taxonomy" id="6943"/>
    <lineage>
        <taxon>Eukaryota</taxon>
        <taxon>Metazoa</taxon>
        <taxon>Ecdysozoa</taxon>
        <taxon>Arthropoda</taxon>
        <taxon>Chelicerata</taxon>
        <taxon>Arachnida</taxon>
        <taxon>Acari</taxon>
        <taxon>Parasitiformes</taxon>
        <taxon>Ixodida</taxon>
        <taxon>Ixodoidea</taxon>
        <taxon>Ixodidae</taxon>
        <taxon>Amblyomminae</taxon>
        <taxon>Amblyomma</taxon>
    </lineage>
</organism>
<evidence type="ECO:0000313" key="3">
    <source>
        <dbReference type="EMBL" id="KAK8786242.1"/>
    </source>
</evidence>
<dbReference type="SUPFAM" id="SSF57625">
    <property type="entry name" value="Invertebrate chitin-binding proteins"/>
    <property type="match status" value="3"/>
</dbReference>
<dbReference type="SMART" id="SM00494">
    <property type="entry name" value="ChtBD2"/>
    <property type="match status" value="3"/>
</dbReference>
<dbReference type="PROSITE" id="PS50940">
    <property type="entry name" value="CHIT_BIND_II"/>
    <property type="match status" value="3"/>
</dbReference>
<evidence type="ECO:0000256" key="1">
    <source>
        <dbReference type="SAM" id="SignalP"/>
    </source>
</evidence>
<reference evidence="3 4" key="1">
    <citation type="journal article" date="2023" name="Arcadia Sci">
        <title>De novo assembly of a long-read Amblyomma americanum tick genome.</title>
        <authorList>
            <person name="Chou S."/>
            <person name="Poskanzer K.E."/>
            <person name="Rollins M."/>
            <person name="Thuy-Boun P.S."/>
        </authorList>
    </citation>
    <scope>NUCLEOTIDE SEQUENCE [LARGE SCALE GENOMIC DNA]</scope>
    <source>
        <strain evidence="3">F_SG_1</strain>
        <tissue evidence="3">Salivary glands</tissue>
    </source>
</reference>
<dbReference type="InterPro" id="IPR052976">
    <property type="entry name" value="Scoloptoxin-like"/>
</dbReference>
<dbReference type="PANTHER" id="PTHR22933:SF43">
    <property type="entry name" value="LP10131P"/>
    <property type="match status" value="1"/>
</dbReference>
<comment type="caution">
    <text evidence="3">The sequence shown here is derived from an EMBL/GenBank/DDBJ whole genome shotgun (WGS) entry which is preliminary data.</text>
</comment>
<dbReference type="PANTHER" id="PTHR22933">
    <property type="entry name" value="FI18007P1-RELATED"/>
    <property type="match status" value="1"/>
</dbReference>
<feature type="signal peptide" evidence="1">
    <location>
        <begin position="1"/>
        <end position="19"/>
    </location>
</feature>
<dbReference type="InterPro" id="IPR002557">
    <property type="entry name" value="Chitin-bd_dom"/>
</dbReference>
<dbReference type="InterPro" id="IPR036508">
    <property type="entry name" value="Chitin-bd_dom_sf"/>
</dbReference>
<dbReference type="Proteomes" id="UP001321473">
    <property type="component" value="Unassembled WGS sequence"/>
</dbReference>
<dbReference type="GO" id="GO:0005576">
    <property type="term" value="C:extracellular region"/>
    <property type="evidence" value="ECO:0007669"/>
    <property type="project" value="InterPro"/>
</dbReference>
<dbReference type="EMBL" id="JARKHS020002869">
    <property type="protein sequence ID" value="KAK8786242.1"/>
    <property type="molecule type" value="Genomic_DNA"/>
</dbReference>
<dbReference type="GO" id="GO:0008061">
    <property type="term" value="F:chitin binding"/>
    <property type="evidence" value="ECO:0007669"/>
    <property type="project" value="InterPro"/>
</dbReference>
<dbReference type="AlphaFoldDB" id="A0AAQ4FI24"/>
<keyword evidence="4" id="KW-1185">Reference proteome</keyword>
<protein>
    <recommendedName>
        <fullName evidence="2">Chitin-binding type-2 domain-containing protein</fullName>
    </recommendedName>
</protein>
<feature type="domain" description="Chitin-binding type-2" evidence="2">
    <location>
        <begin position="124"/>
        <end position="186"/>
    </location>
</feature>
<proteinExistence type="predicted"/>
<feature type="domain" description="Chitin-binding type-2" evidence="2">
    <location>
        <begin position="30"/>
        <end position="98"/>
    </location>
</feature>
<feature type="chain" id="PRO_5042823806" description="Chitin-binding type-2 domain-containing protein" evidence="1">
    <location>
        <begin position="20"/>
        <end position="352"/>
    </location>
</feature>
<dbReference type="Pfam" id="PF01607">
    <property type="entry name" value="CBM_14"/>
    <property type="match status" value="3"/>
</dbReference>
<gene>
    <name evidence="3" type="ORF">V5799_007392</name>
</gene>
<evidence type="ECO:0000313" key="4">
    <source>
        <dbReference type="Proteomes" id="UP001321473"/>
    </source>
</evidence>
<keyword evidence="1" id="KW-0732">Signal</keyword>